<evidence type="ECO:0000313" key="3">
    <source>
        <dbReference type="Proteomes" id="UP001500620"/>
    </source>
</evidence>
<accession>A0ABP8DWD7</accession>
<dbReference type="EMBL" id="BAABAT010000138">
    <property type="protein sequence ID" value="GAA4264301.1"/>
    <property type="molecule type" value="Genomic_DNA"/>
</dbReference>
<feature type="transmembrane region" description="Helical" evidence="1">
    <location>
        <begin position="34"/>
        <end position="52"/>
    </location>
</feature>
<evidence type="ECO:0000256" key="1">
    <source>
        <dbReference type="SAM" id="Phobius"/>
    </source>
</evidence>
<keyword evidence="1" id="KW-0472">Membrane</keyword>
<proteinExistence type="predicted"/>
<protein>
    <submittedName>
        <fullName evidence="2">Uncharacterized protein</fullName>
    </submittedName>
</protein>
<name>A0ABP8DWD7_9ACTN</name>
<dbReference type="Proteomes" id="UP001500620">
    <property type="component" value="Unassembled WGS sequence"/>
</dbReference>
<evidence type="ECO:0000313" key="2">
    <source>
        <dbReference type="EMBL" id="GAA4264301.1"/>
    </source>
</evidence>
<keyword evidence="1" id="KW-0812">Transmembrane</keyword>
<comment type="caution">
    <text evidence="2">The sequence shown here is derived from an EMBL/GenBank/DDBJ whole genome shotgun (WGS) entry which is preliminary data.</text>
</comment>
<reference evidence="3" key="1">
    <citation type="journal article" date="2019" name="Int. J. Syst. Evol. Microbiol.">
        <title>The Global Catalogue of Microorganisms (GCM) 10K type strain sequencing project: providing services to taxonomists for standard genome sequencing and annotation.</title>
        <authorList>
            <consortium name="The Broad Institute Genomics Platform"/>
            <consortium name="The Broad Institute Genome Sequencing Center for Infectious Disease"/>
            <person name="Wu L."/>
            <person name="Ma J."/>
        </authorList>
    </citation>
    <scope>NUCLEOTIDE SEQUENCE [LARGE SCALE GENOMIC DNA]</scope>
    <source>
        <strain evidence="3">JCM 17441</strain>
    </source>
</reference>
<keyword evidence="1" id="KW-1133">Transmembrane helix</keyword>
<sequence>MAGAVGVAGEGEDFGVVDESVDHGGGDDVVGEGFAPSIWGWLMFAGAWLRLVPGQKRSRLIY</sequence>
<gene>
    <name evidence="2" type="ORF">GCM10022255_116670</name>
</gene>
<keyword evidence="3" id="KW-1185">Reference proteome</keyword>
<organism evidence="2 3">
    <name type="scientific">Dactylosporangium darangshiense</name>
    <dbReference type="NCBI Taxonomy" id="579108"/>
    <lineage>
        <taxon>Bacteria</taxon>
        <taxon>Bacillati</taxon>
        <taxon>Actinomycetota</taxon>
        <taxon>Actinomycetes</taxon>
        <taxon>Micromonosporales</taxon>
        <taxon>Micromonosporaceae</taxon>
        <taxon>Dactylosporangium</taxon>
    </lineage>
</organism>